<comment type="caution">
    <text evidence="6">The sequence shown here is derived from an EMBL/GenBank/DDBJ whole genome shotgun (WGS) entry which is preliminary data.</text>
</comment>
<dbReference type="PANTHER" id="PTHR30532:SF1">
    <property type="entry name" value="IRON(3+)-HYDROXAMATE-BINDING PROTEIN FHUD"/>
    <property type="match status" value="1"/>
</dbReference>
<evidence type="ECO:0000259" key="5">
    <source>
        <dbReference type="Pfam" id="PF01497"/>
    </source>
</evidence>
<evidence type="ECO:0000313" key="7">
    <source>
        <dbReference type="Proteomes" id="UP000460194"/>
    </source>
</evidence>
<dbReference type="SUPFAM" id="SSF53807">
    <property type="entry name" value="Helical backbone' metal receptor"/>
    <property type="match status" value="1"/>
</dbReference>
<feature type="region of interest" description="Disordered" evidence="4">
    <location>
        <begin position="35"/>
        <end position="68"/>
    </location>
</feature>
<evidence type="ECO:0000256" key="2">
    <source>
        <dbReference type="ARBA" id="ARBA00022448"/>
    </source>
</evidence>
<feature type="compositionally biased region" description="Acidic residues" evidence="4">
    <location>
        <begin position="45"/>
        <end position="65"/>
    </location>
</feature>
<dbReference type="RefSeq" id="WP_159369051.1">
    <property type="nucleotide sequence ID" value="NZ_WMEO01000012.1"/>
</dbReference>
<evidence type="ECO:0000256" key="1">
    <source>
        <dbReference type="ARBA" id="ARBA00004196"/>
    </source>
</evidence>
<keyword evidence="3" id="KW-0732">Signal</keyword>
<proteinExistence type="predicted"/>
<dbReference type="InterPro" id="IPR051313">
    <property type="entry name" value="Bact_iron-sidero_bind"/>
</dbReference>
<dbReference type="EMBL" id="WMEO01000012">
    <property type="protein sequence ID" value="MYL16774.1"/>
    <property type="molecule type" value="Genomic_DNA"/>
</dbReference>
<dbReference type="PROSITE" id="PS51257">
    <property type="entry name" value="PROKAR_LIPOPROTEIN"/>
    <property type="match status" value="1"/>
</dbReference>
<sequence length="414" mass="46129">MPTNDRNDTESTRRGYLKYGSTLLGASFLAGCTGGGGNGATEDLTATEESETGSETGETETEPTETDTGYTASIVPAREVHFDSVPETWTVYNGGWADMAFALGQREGFLTAGNMIPGFFFDPFDIDAPDQDALPSMWSEGGWDKESFYELDPDVFLMDPNYLHGTGWDSSWSEDDTQEIIDNVAPFFGNNCRRRRDFHDYKLYSLYGAFERLSHAFQEQDRYEAFAALHDEVQSEIASRTPDEQPTIGLVNGGSEPSKGKFFPLNTQDEGYEMKPYRDLNVASAFPQEMENGGQIDYETLLEVDPEIIVVHWGIGTTGNTDSFSAEAFREQYVTPMEEDSVGQELTAVQEGRVYPGQYGEQGPIVNLLQTEMVAQQLYPDEFGAFDPESFPEVPEENQLFDRDRVTDIIAGDV</sequence>
<evidence type="ECO:0000256" key="3">
    <source>
        <dbReference type="ARBA" id="ARBA00022729"/>
    </source>
</evidence>
<dbReference type="Proteomes" id="UP000460194">
    <property type="component" value="Unassembled WGS sequence"/>
</dbReference>
<dbReference type="PANTHER" id="PTHR30532">
    <property type="entry name" value="IRON III DICITRATE-BINDING PERIPLASMIC PROTEIN"/>
    <property type="match status" value="1"/>
</dbReference>
<evidence type="ECO:0000256" key="4">
    <source>
        <dbReference type="SAM" id="MobiDB-lite"/>
    </source>
</evidence>
<reference evidence="6 7" key="1">
    <citation type="submission" date="2019-11" db="EMBL/GenBank/DDBJ databases">
        <title>Genome sequences of 17 halophilic strains isolated from different environments.</title>
        <authorList>
            <person name="Furrow R.E."/>
        </authorList>
    </citation>
    <scope>NUCLEOTIDE SEQUENCE [LARGE SCALE GENOMIC DNA]</scope>
    <source>
        <strain evidence="6 7">22517_05_Cabo</strain>
    </source>
</reference>
<dbReference type="Pfam" id="PF01497">
    <property type="entry name" value="Peripla_BP_2"/>
    <property type="match status" value="1"/>
</dbReference>
<accession>A0A6B1INW4</accession>
<dbReference type="AlphaFoldDB" id="A0A6B1INW4"/>
<comment type="subcellular location">
    <subcellularLocation>
        <location evidence="1">Cell envelope</location>
    </subcellularLocation>
</comment>
<keyword evidence="2" id="KW-0813">Transport</keyword>
<protein>
    <submittedName>
        <fullName evidence="6">ABC transporter substrate-binding protein</fullName>
    </submittedName>
</protein>
<organism evidence="6 7">
    <name type="scientific">Halorubrum distributum</name>
    <dbReference type="NCBI Taxonomy" id="29283"/>
    <lineage>
        <taxon>Archaea</taxon>
        <taxon>Methanobacteriati</taxon>
        <taxon>Methanobacteriota</taxon>
        <taxon>Stenosarchaea group</taxon>
        <taxon>Halobacteria</taxon>
        <taxon>Halobacteriales</taxon>
        <taxon>Haloferacaceae</taxon>
        <taxon>Halorubrum</taxon>
        <taxon>Halorubrum distributum group</taxon>
    </lineage>
</organism>
<dbReference type="Gene3D" id="3.40.50.1980">
    <property type="entry name" value="Nitrogenase molybdenum iron protein domain"/>
    <property type="match status" value="2"/>
</dbReference>
<name>A0A6B1INW4_9EURY</name>
<feature type="domain" description="Fe/B12 periplasmic-binding" evidence="5">
    <location>
        <begin position="133"/>
        <end position="355"/>
    </location>
</feature>
<gene>
    <name evidence="6" type="ORF">GLW36_08955</name>
</gene>
<evidence type="ECO:0000313" key="6">
    <source>
        <dbReference type="EMBL" id="MYL16774.1"/>
    </source>
</evidence>
<dbReference type="InterPro" id="IPR002491">
    <property type="entry name" value="ABC_transptr_periplasmic_BD"/>
</dbReference>